<dbReference type="EMBL" id="JAFCIX010000374">
    <property type="protein sequence ID" value="KAH6592723.1"/>
    <property type="molecule type" value="Genomic_DNA"/>
</dbReference>
<dbReference type="InterPro" id="IPR036249">
    <property type="entry name" value="Thioredoxin-like_sf"/>
</dbReference>
<dbReference type="Proteomes" id="UP001648503">
    <property type="component" value="Unassembled WGS sequence"/>
</dbReference>
<dbReference type="PANTHER" id="PTHR31902">
    <property type="entry name" value="ACTIN PATCHES DISTAL PROTEIN 1"/>
    <property type="match status" value="1"/>
</dbReference>
<dbReference type="Pfam" id="PF06999">
    <property type="entry name" value="Suc_Fer-like"/>
    <property type="match status" value="1"/>
</dbReference>
<dbReference type="InterPro" id="IPR009737">
    <property type="entry name" value="Aim32/Apd1-like"/>
</dbReference>
<sequence length="369" mass="40359">MSYFGDTLRKITHKLSSASLTFMSPSSASLVATEPTVESQATGPAVAPMSVIESQAADAILTVSSQSSPPSTLSDIHFVDSPCLSCDDPCTDHEQLPGYLASKIDNETPLLGTLKPYQQHILVRVGTGKRWAEKLGSTPNAFLSHVDAAIDALGLPFRTLITAFECEDDEDVEPEDTNCTQILLFPQNIALDKVRVADIPKMVEHMAAFHTSTDLGESAVASGDMAVPTSSLAHFPEAFVALTEAHVWKYTTTIMVCTHKKRDKRCGVAGPMLIKEFGKSVKELGMEPNVGIFGVSHFGGHRFAGGLIVYRSFSNGDVVGDWYGRVKTCHVLPILETTVQKNMILRDLWRGRMDNVYRKNEKERKAVSW</sequence>
<proteinExistence type="predicted"/>
<name>A0ABQ8F8Y8_9FUNG</name>
<evidence type="ECO:0008006" key="3">
    <source>
        <dbReference type="Google" id="ProtNLM"/>
    </source>
</evidence>
<dbReference type="PANTHER" id="PTHR31902:SF14">
    <property type="entry name" value="ACTIN PATCHES DISTAL PROTEIN 1"/>
    <property type="match status" value="1"/>
</dbReference>
<comment type="caution">
    <text evidence="1">The sequence shown here is derived from an EMBL/GenBank/DDBJ whole genome shotgun (WGS) entry which is preliminary data.</text>
</comment>
<dbReference type="Gene3D" id="3.40.30.10">
    <property type="entry name" value="Glutaredoxin"/>
    <property type="match status" value="1"/>
</dbReference>
<gene>
    <name evidence="1" type="ORF">BASA50_007902</name>
</gene>
<evidence type="ECO:0000313" key="1">
    <source>
        <dbReference type="EMBL" id="KAH6592723.1"/>
    </source>
</evidence>
<dbReference type="SUPFAM" id="SSF52833">
    <property type="entry name" value="Thioredoxin-like"/>
    <property type="match status" value="1"/>
</dbReference>
<accession>A0ABQ8F8Y8</accession>
<protein>
    <recommendedName>
        <fullName evidence="3">Sucrase/ferredoxin-like-domain-containing protein</fullName>
    </recommendedName>
</protein>
<dbReference type="CDD" id="cd03062">
    <property type="entry name" value="TRX_Fd_Sucrase"/>
    <property type="match status" value="1"/>
</dbReference>
<keyword evidence="2" id="KW-1185">Reference proteome</keyword>
<organism evidence="1 2">
    <name type="scientific">Batrachochytrium salamandrivorans</name>
    <dbReference type="NCBI Taxonomy" id="1357716"/>
    <lineage>
        <taxon>Eukaryota</taxon>
        <taxon>Fungi</taxon>
        <taxon>Fungi incertae sedis</taxon>
        <taxon>Chytridiomycota</taxon>
        <taxon>Chytridiomycota incertae sedis</taxon>
        <taxon>Chytridiomycetes</taxon>
        <taxon>Rhizophydiales</taxon>
        <taxon>Rhizophydiales incertae sedis</taxon>
        <taxon>Batrachochytrium</taxon>
    </lineage>
</organism>
<reference evidence="1 2" key="1">
    <citation type="submission" date="2021-02" db="EMBL/GenBank/DDBJ databases">
        <title>Variation within the Batrachochytrium salamandrivorans European outbreak.</title>
        <authorList>
            <person name="Kelly M."/>
            <person name="Pasmans F."/>
            <person name="Shea T.P."/>
            <person name="Munoz J.F."/>
            <person name="Carranza S."/>
            <person name="Cuomo C.A."/>
            <person name="Martel A."/>
        </authorList>
    </citation>
    <scope>NUCLEOTIDE SEQUENCE [LARGE SCALE GENOMIC DNA]</scope>
    <source>
        <strain evidence="1 2">AMFP18/2</strain>
    </source>
</reference>
<evidence type="ECO:0000313" key="2">
    <source>
        <dbReference type="Proteomes" id="UP001648503"/>
    </source>
</evidence>